<dbReference type="InterPro" id="IPR012341">
    <property type="entry name" value="6hp_glycosidase-like_sf"/>
</dbReference>
<dbReference type="GO" id="GO:0005975">
    <property type="term" value="P:carbohydrate metabolic process"/>
    <property type="evidence" value="ECO:0007669"/>
    <property type="project" value="InterPro"/>
</dbReference>
<evidence type="ECO:0000256" key="3">
    <source>
        <dbReference type="ARBA" id="ARBA00022679"/>
    </source>
</evidence>
<dbReference type="GO" id="GO:0016757">
    <property type="term" value="F:glycosyltransferase activity"/>
    <property type="evidence" value="ECO:0007669"/>
    <property type="project" value="UniProtKB-KW"/>
</dbReference>
<feature type="binding site" evidence="5">
    <location>
        <begin position="326"/>
        <end position="327"/>
    </location>
    <ligand>
        <name>substrate</name>
    </ligand>
</feature>
<feature type="domain" description="Glycoside hydrolase family 65 N-terminal" evidence="8">
    <location>
        <begin position="8"/>
        <end position="237"/>
    </location>
</feature>
<dbReference type="Gene3D" id="2.70.98.40">
    <property type="entry name" value="Glycoside hydrolase, family 65, N-terminal domain"/>
    <property type="match status" value="1"/>
</dbReference>
<comment type="similarity">
    <text evidence="1">Belongs to the glycosyl hydrolase 65 family.</text>
</comment>
<evidence type="ECO:0000259" key="8">
    <source>
        <dbReference type="Pfam" id="PF03636"/>
    </source>
</evidence>
<dbReference type="InterPro" id="IPR008928">
    <property type="entry name" value="6-hairpin_glycosidase_sf"/>
</dbReference>
<feature type="active site" description="Proton donor" evidence="4">
    <location>
        <position position="468"/>
    </location>
</feature>
<evidence type="ECO:0000256" key="2">
    <source>
        <dbReference type="ARBA" id="ARBA00022676"/>
    </source>
</evidence>
<evidence type="ECO:0000256" key="4">
    <source>
        <dbReference type="PIRSR" id="PIRSR036289-50"/>
    </source>
</evidence>
<dbReference type="SUPFAM" id="SSF48208">
    <property type="entry name" value="Six-hairpin glycosidases"/>
    <property type="match status" value="1"/>
</dbReference>
<dbReference type="InterPro" id="IPR037018">
    <property type="entry name" value="GH65_N"/>
</dbReference>
<evidence type="ECO:0000259" key="6">
    <source>
        <dbReference type="Pfam" id="PF03632"/>
    </source>
</evidence>
<evidence type="ECO:0000259" key="7">
    <source>
        <dbReference type="Pfam" id="PF03633"/>
    </source>
</evidence>
<dbReference type="RefSeq" id="WP_073019314.1">
    <property type="nucleotide sequence ID" value="NZ_FQXU01000006.1"/>
</dbReference>
<dbReference type="InterPro" id="IPR005194">
    <property type="entry name" value="Glyco_hydro_65_C"/>
</dbReference>
<sequence>MISWLIEENSYNKDKISANGNKFLIGNGYLGIRGTLPEYEKEQFAAINLSGIYDQVGDAWREPLNAPNALFTYVEFDGQEYRLPKVEPSTNTLALDYRYGLFKSKTSFGTDKGRLSIEVERFASMVNKHCILMKYNVTSDYDGELNIYTGIDGEVWDINGPHYDEIRYSIQEDVLISNALTHENKDRVCVSEKIKYNFEAKKEKVEKDNKLLRKISINAKKGFTYEIYKFITVYTSKDCKNPIEETVELVRDIWDKGYFELLEEHKREWDKIWYTSEIIIDGDDKAEEGINYSIYHLHSIAPRHSKSLSIPARGLSGQTYKGAIFWDTEMFMLDFFLNTEPDVAKTLLKYRIDTLEGAMKKASFYGYKGAFYAWESQENGYDACSDYNVTDVFTGRPMRTYFKDKQIHISSAIVYGIMKYINRTGDYDLITEGGYKVIIECANFYHDLLLTKVGSEVYELRDVIGPDEYHERVNNNAYTNRMAKFTFESALDVIKMIKKNKWKLEEEYSLEELESKFEDASCKIYIPKPEDKTSIIPQFDGYESLEDIEINRLKERLLNDKEYWGGAYGIASDTKVIKQADVITMLNLFHKEYSEEVMLKNWQYYEPRTEHGSSLSACMYALVACKCGMPDSAYPFFLKSALPDILGGGKQWAGLIYIGGTHPASSGGAYMTVVEGFGGIYFEDGVVKARPCMPEGWRSLKFKVSYLNKLYQVNIENNKADIKQIQ</sequence>
<dbReference type="SUPFAM" id="SSF74650">
    <property type="entry name" value="Galactose mutarotase-like"/>
    <property type="match status" value="1"/>
</dbReference>
<proteinExistence type="inferred from homology"/>
<dbReference type="EMBL" id="FQXU01000006">
    <property type="protein sequence ID" value="SHI13131.1"/>
    <property type="molecule type" value="Genomic_DNA"/>
</dbReference>
<dbReference type="PANTHER" id="PTHR11051:SF8">
    <property type="entry name" value="PROTEIN-GLUCOSYLGALACTOSYLHYDROXYLYSINE GLUCOSIDASE"/>
    <property type="match status" value="1"/>
</dbReference>
<keyword evidence="3" id="KW-0808">Transferase</keyword>
<gene>
    <name evidence="9" type="ORF">SAMN02745941_02142</name>
</gene>
<evidence type="ECO:0000313" key="9">
    <source>
        <dbReference type="EMBL" id="SHI13131.1"/>
    </source>
</evidence>
<dbReference type="AlphaFoldDB" id="A0A1M5YMD1"/>
<accession>A0A1M5YMD1</accession>
<protein>
    <submittedName>
        <fullName evidence="9">Nigerose phosphorylase</fullName>
    </submittedName>
</protein>
<feature type="domain" description="Glycoside hydrolase family 65 C-terminal" evidence="7">
    <location>
        <begin position="683"/>
        <end position="723"/>
    </location>
</feature>
<dbReference type="InterPro" id="IPR017045">
    <property type="entry name" value="Malt_Pase/Glycosyl_Hdrlase"/>
</dbReference>
<feature type="binding site" evidence="5">
    <location>
        <begin position="578"/>
        <end position="579"/>
    </location>
    <ligand>
        <name>substrate</name>
    </ligand>
</feature>
<evidence type="ECO:0000256" key="5">
    <source>
        <dbReference type="PIRSR" id="PIRSR036289-51"/>
    </source>
</evidence>
<dbReference type="InterPro" id="IPR011013">
    <property type="entry name" value="Gal_mutarotase_sf_dom"/>
</dbReference>
<name>A0A1M5YMD1_9CLOT</name>
<dbReference type="Gene3D" id="1.50.10.10">
    <property type="match status" value="1"/>
</dbReference>
<dbReference type="Pfam" id="PF03632">
    <property type="entry name" value="Glyco_hydro_65m"/>
    <property type="match status" value="1"/>
</dbReference>
<dbReference type="Pfam" id="PF03633">
    <property type="entry name" value="Glyco_hydro_65C"/>
    <property type="match status" value="1"/>
</dbReference>
<dbReference type="InterPro" id="IPR005195">
    <property type="entry name" value="Glyco_hydro_65_M"/>
</dbReference>
<dbReference type="PIRSF" id="PIRSF036289">
    <property type="entry name" value="Glycosyl_hydrolase_malt_phosph"/>
    <property type="match status" value="1"/>
</dbReference>
<dbReference type="Pfam" id="PF03636">
    <property type="entry name" value="Glyco_hydro_65N"/>
    <property type="match status" value="1"/>
</dbReference>
<organism evidence="9 10">
    <name type="scientific">Clostridium intestinale DSM 6191</name>
    <dbReference type="NCBI Taxonomy" id="1121320"/>
    <lineage>
        <taxon>Bacteria</taxon>
        <taxon>Bacillati</taxon>
        <taxon>Bacillota</taxon>
        <taxon>Clostridia</taxon>
        <taxon>Eubacteriales</taxon>
        <taxon>Clostridiaceae</taxon>
        <taxon>Clostridium</taxon>
    </lineage>
</organism>
<reference evidence="9 10" key="1">
    <citation type="submission" date="2016-11" db="EMBL/GenBank/DDBJ databases">
        <authorList>
            <person name="Jaros S."/>
            <person name="Januszkiewicz K."/>
            <person name="Wedrychowicz H."/>
        </authorList>
    </citation>
    <scope>NUCLEOTIDE SEQUENCE [LARGE SCALE GENOMIC DNA]</scope>
    <source>
        <strain evidence="9 10">DSM 6191</strain>
    </source>
</reference>
<dbReference type="Proteomes" id="UP000184241">
    <property type="component" value="Unassembled WGS sequence"/>
</dbReference>
<dbReference type="Gene3D" id="2.60.420.10">
    <property type="entry name" value="Maltose phosphorylase, domain 3"/>
    <property type="match status" value="1"/>
</dbReference>
<evidence type="ECO:0000313" key="10">
    <source>
        <dbReference type="Proteomes" id="UP000184241"/>
    </source>
</evidence>
<evidence type="ECO:0000256" key="1">
    <source>
        <dbReference type="ARBA" id="ARBA00006768"/>
    </source>
</evidence>
<dbReference type="GO" id="GO:0004553">
    <property type="term" value="F:hydrolase activity, hydrolyzing O-glycosyl compounds"/>
    <property type="evidence" value="ECO:0007669"/>
    <property type="project" value="TreeGrafter"/>
</dbReference>
<keyword evidence="2" id="KW-0328">Glycosyltransferase</keyword>
<dbReference type="PANTHER" id="PTHR11051">
    <property type="entry name" value="GLYCOSYL HYDROLASE-RELATED"/>
    <property type="match status" value="1"/>
</dbReference>
<dbReference type="GO" id="GO:0030246">
    <property type="term" value="F:carbohydrate binding"/>
    <property type="evidence" value="ECO:0007669"/>
    <property type="project" value="InterPro"/>
</dbReference>
<dbReference type="InterPro" id="IPR005196">
    <property type="entry name" value="Glyco_hydro_65_N"/>
</dbReference>
<feature type="domain" description="Glycoside hydrolase family 65 central catalytic" evidence="6">
    <location>
        <begin position="292"/>
        <end position="645"/>
    </location>
</feature>